<gene>
    <name evidence="1" type="ORF">SAMN04488045_2235</name>
</gene>
<proteinExistence type="predicted"/>
<dbReference type="EMBL" id="FNUZ01000003">
    <property type="protein sequence ID" value="SEG26969.1"/>
    <property type="molecule type" value="Genomic_DNA"/>
</dbReference>
<dbReference type="RefSeq" id="WP_103910565.1">
    <property type="nucleotide sequence ID" value="NZ_FNUZ01000003.1"/>
</dbReference>
<dbReference type="AlphaFoldDB" id="A0A1H5YRY6"/>
<evidence type="ECO:0000313" key="1">
    <source>
        <dbReference type="EMBL" id="SEG26969.1"/>
    </source>
</evidence>
<sequence length="331" mass="34864">MPVPAPIAEVWRGPIAESLHNGHIVVSDQSGIIEAWGDPEAIILPRSSAKMMQALPLVATGAAREFGLNSEHLALACASHQGAPLHADAVMTWLDHIGLSESDLRCGPEVSRDKELKLQMIRDGEHPNQCHNNCSGKHSGFLTLNKHVGGGSEYVEPDHPVQQMAKEMFESVTGMPSPGYGIDGCSAPNFGTSMAGMARAMAFFATAASRDDSLSRAAAQLTEAMIAHPMLVAGQGRACTLLMQAAKEPVALKTGAEGYFIAILPQRGIGVAVKCVDGATRGAECAIAAVLVRMGVLDADHPDVKRFLNPDIKNRAGLVTGQIRPAPGLMA</sequence>
<name>A0A1H5YRY6_9RHOB</name>
<dbReference type="OrthoDB" id="9780674at2"/>
<evidence type="ECO:0000313" key="2">
    <source>
        <dbReference type="Proteomes" id="UP000236752"/>
    </source>
</evidence>
<dbReference type="Pfam" id="PF06089">
    <property type="entry name" value="Asparaginase_II"/>
    <property type="match status" value="1"/>
</dbReference>
<keyword evidence="2" id="KW-1185">Reference proteome</keyword>
<organism evidence="1 2">
    <name type="scientific">Thalassococcus halodurans</name>
    <dbReference type="NCBI Taxonomy" id="373675"/>
    <lineage>
        <taxon>Bacteria</taxon>
        <taxon>Pseudomonadati</taxon>
        <taxon>Pseudomonadota</taxon>
        <taxon>Alphaproteobacteria</taxon>
        <taxon>Rhodobacterales</taxon>
        <taxon>Roseobacteraceae</taxon>
        <taxon>Thalassococcus</taxon>
    </lineage>
</organism>
<dbReference type="InterPro" id="IPR010349">
    <property type="entry name" value="Asparaginase_II"/>
</dbReference>
<dbReference type="PANTHER" id="PTHR42110:SF1">
    <property type="entry name" value="L-ASPARAGINASE, PUTATIVE (AFU_ORTHOLOGUE AFUA_3G11890)-RELATED"/>
    <property type="match status" value="1"/>
</dbReference>
<accession>A0A1H5YRY6</accession>
<reference evidence="1 2" key="1">
    <citation type="submission" date="2016-10" db="EMBL/GenBank/DDBJ databases">
        <authorList>
            <person name="de Groot N.N."/>
        </authorList>
    </citation>
    <scope>NUCLEOTIDE SEQUENCE [LARGE SCALE GENOMIC DNA]</scope>
    <source>
        <strain evidence="1 2">DSM 26915</strain>
    </source>
</reference>
<dbReference type="Proteomes" id="UP000236752">
    <property type="component" value="Unassembled WGS sequence"/>
</dbReference>
<protein>
    <submittedName>
        <fullName evidence="1">Asparaginase</fullName>
    </submittedName>
</protein>
<dbReference type="PANTHER" id="PTHR42110">
    <property type="entry name" value="L-ASPARAGINASE, PUTATIVE (AFU_ORTHOLOGUE AFUA_3G11890)-RELATED"/>
    <property type="match status" value="1"/>
</dbReference>